<dbReference type="AlphaFoldDB" id="A0A7W9KLD9"/>
<evidence type="ECO:0000313" key="1">
    <source>
        <dbReference type="EMBL" id="MBB5894408.1"/>
    </source>
</evidence>
<accession>A0A7W9KLD9</accession>
<proteinExistence type="predicted"/>
<sequence>MLEFSAPESIRAEVEYRQSRAKELARPVEESLTWLPKLFRRHRDSDRPDSKATRLAA</sequence>
<keyword evidence="2" id="KW-1185">Reference proteome</keyword>
<reference evidence="1 2" key="1">
    <citation type="submission" date="2020-08" db="EMBL/GenBank/DDBJ databases">
        <title>Sequencing the genomes of 1000 actinobacteria strains.</title>
        <authorList>
            <person name="Klenk H.-P."/>
        </authorList>
    </citation>
    <scope>NUCLEOTIDE SEQUENCE [LARGE SCALE GENOMIC DNA]</scope>
    <source>
        <strain evidence="1 2">DSM 43851</strain>
    </source>
</reference>
<organism evidence="1 2">
    <name type="scientific">Kutzneria kofuensis</name>
    <dbReference type="NCBI Taxonomy" id="103725"/>
    <lineage>
        <taxon>Bacteria</taxon>
        <taxon>Bacillati</taxon>
        <taxon>Actinomycetota</taxon>
        <taxon>Actinomycetes</taxon>
        <taxon>Pseudonocardiales</taxon>
        <taxon>Pseudonocardiaceae</taxon>
        <taxon>Kutzneria</taxon>
    </lineage>
</organism>
<gene>
    <name evidence="1" type="ORF">BJ998_005604</name>
</gene>
<name>A0A7W9KLD9_9PSEU</name>
<comment type="caution">
    <text evidence="1">The sequence shown here is derived from an EMBL/GenBank/DDBJ whole genome shotgun (WGS) entry which is preliminary data.</text>
</comment>
<protein>
    <submittedName>
        <fullName evidence="1">Uncharacterized protein</fullName>
    </submittedName>
</protein>
<evidence type="ECO:0000313" key="2">
    <source>
        <dbReference type="Proteomes" id="UP000585638"/>
    </source>
</evidence>
<dbReference type="Proteomes" id="UP000585638">
    <property type="component" value="Unassembled WGS sequence"/>
</dbReference>
<dbReference type="RefSeq" id="WP_184866339.1">
    <property type="nucleotide sequence ID" value="NZ_JACHIR010000001.1"/>
</dbReference>
<dbReference type="EMBL" id="JACHIR010000001">
    <property type="protein sequence ID" value="MBB5894408.1"/>
    <property type="molecule type" value="Genomic_DNA"/>
</dbReference>